<evidence type="ECO:0000313" key="2">
    <source>
        <dbReference type="EMBL" id="GMR36547.1"/>
    </source>
</evidence>
<proteinExistence type="predicted"/>
<keyword evidence="3" id="KW-1185">Reference proteome</keyword>
<dbReference type="Proteomes" id="UP001328107">
    <property type="component" value="Unassembled WGS sequence"/>
</dbReference>
<accession>A0AAN4Z8N8</accession>
<organism evidence="2 3">
    <name type="scientific">Pristionchus mayeri</name>
    <dbReference type="NCBI Taxonomy" id="1317129"/>
    <lineage>
        <taxon>Eukaryota</taxon>
        <taxon>Metazoa</taxon>
        <taxon>Ecdysozoa</taxon>
        <taxon>Nematoda</taxon>
        <taxon>Chromadorea</taxon>
        <taxon>Rhabditida</taxon>
        <taxon>Rhabditina</taxon>
        <taxon>Diplogasteromorpha</taxon>
        <taxon>Diplogasteroidea</taxon>
        <taxon>Neodiplogasteridae</taxon>
        <taxon>Pristionchus</taxon>
    </lineage>
</organism>
<feature type="transmembrane region" description="Helical" evidence="1">
    <location>
        <begin position="6"/>
        <end position="24"/>
    </location>
</feature>
<reference evidence="3" key="1">
    <citation type="submission" date="2022-10" db="EMBL/GenBank/DDBJ databases">
        <title>Genome assembly of Pristionchus species.</title>
        <authorList>
            <person name="Yoshida K."/>
            <person name="Sommer R.J."/>
        </authorList>
    </citation>
    <scope>NUCLEOTIDE SEQUENCE [LARGE SCALE GENOMIC DNA]</scope>
    <source>
        <strain evidence="3">RS5460</strain>
    </source>
</reference>
<feature type="transmembrane region" description="Helical" evidence="1">
    <location>
        <begin position="59"/>
        <end position="80"/>
    </location>
</feature>
<dbReference type="AlphaFoldDB" id="A0AAN4Z8N8"/>
<keyword evidence="1" id="KW-1133">Transmembrane helix</keyword>
<evidence type="ECO:0000256" key="1">
    <source>
        <dbReference type="SAM" id="Phobius"/>
    </source>
</evidence>
<feature type="transmembrane region" description="Helical" evidence="1">
    <location>
        <begin position="31"/>
        <end position="53"/>
    </location>
</feature>
<gene>
    <name evidence="2" type="ORF">PMAYCL1PPCAC_06742</name>
</gene>
<protein>
    <submittedName>
        <fullName evidence="2">Uncharacterized protein</fullName>
    </submittedName>
</protein>
<dbReference type="EMBL" id="BTRK01000002">
    <property type="protein sequence ID" value="GMR36547.1"/>
    <property type="molecule type" value="Genomic_DNA"/>
</dbReference>
<keyword evidence="1" id="KW-0812">Transmembrane</keyword>
<keyword evidence="1" id="KW-0472">Membrane</keyword>
<feature type="non-terminal residue" evidence="2">
    <location>
        <position position="101"/>
    </location>
</feature>
<name>A0AAN4Z8N8_9BILA</name>
<evidence type="ECO:0000313" key="3">
    <source>
        <dbReference type="Proteomes" id="UP001328107"/>
    </source>
</evidence>
<comment type="caution">
    <text evidence="2">The sequence shown here is derived from an EMBL/GenBank/DDBJ whole genome shotgun (WGS) entry which is preliminary data.</text>
</comment>
<sequence length="101" mass="11369">MITAAFITSALWFILTVLSLCGLITNRMVLLVPHIVYTTFLIIFTFGSLAILVMSEASLWPHILASITGGLLVVSLIEHIRIVVSMKRMEYDEKKDECPMR</sequence>